<evidence type="ECO:0000256" key="6">
    <source>
        <dbReference type="PROSITE-ProRule" id="PRU00339"/>
    </source>
</evidence>
<dbReference type="PANTHER" id="PTHR46630">
    <property type="entry name" value="TETRATRICOPEPTIDE REPEAT PROTEIN 29"/>
    <property type="match status" value="1"/>
</dbReference>
<evidence type="ECO:0000256" key="5">
    <source>
        <dbReference type="ARBA" id="ARBA00040665"/>
    </source>
</evidence>
<dbReference type="GO" id="GO:0005929">
    <property type="term" value="C:cilium"/>
    <property type="evidence" value="ECO:0007669"/>
    <property type="project" value="TreeGrafter"/>
</dbReference>
<evidence type="ECO:0000313" key="8">
    <source>
        <dbReference type="Proteomes" id="UP000054248"/>
    </source>
</evidence>
<name>A0A0C3K204_9AGAM</name>
<evidence type="ECO:0000256" key="3">
    <source>
        <dbReference type="ARBA" id="ARBA00022737"/>
    </source>
</evidence>
<dbReference type="InterPro" id="IPR011990">
    <property type="entry name" value="TPR-like_helical_dom_sf"/>
</dbReference>
<dbReference type="Gene3D" id="1.25.40.10">
    <property type="entry name" value="Tetratricopeptide repeat domain"/>
    <property type="match status" value="1"/>
</dbReference>
<dbReference type="GO" id="GO:0003341">
    <property type="term" value="P:cilium movement"/>
    <property type="evidence" value="ECO:0007669"/>
    <property type="project" value="TreeGrafter"/>
</dbReference>
<dbReference type="EMBL" id="KN824071">
    <property type="protein sequence ID" value="KIO15443.1"/>
    <property type="molecule type" value="Genomic_DNA"/>
</dbReference>
<dbReference type="HOGENOM" id="CLU_042955_0_0_1"/>
<evidence type="ECO:0000256" key="4">
    <source>
        <dbReference type="ARBA" id="ARBA00022803"/>
    </source>
</evidence>
<evidence type="ECO:0000313" key="7">
    <source>
        <dbReference type="EMBL" id="KIO15443.1"/>
    </source>
</evidence>
<protein>
    <recommendedName>
        <fullName evidence="5">Tetratricopeptide repeat protein 29</fullName>
    </recommendedName>
</protein>
<gene>
    <name evidence="7" type="ORF">M407DRAFT_34980</name>
</gene>
<feature type="non-terminal residue" evidence="7">
    <location>
        <position position="1"/>
    </location>
</feature>
<dbReference type="GO" id="GO:0005737">
    <property type="term" value="C:cytoplasm"/>
    <property type="evidence" value="ECO:0007669"/>
    <property type="project" value="UniProtKB-SubCell"/>
</dbReference>
<dbReference type="Pfam" id="PF13424">
    <property type="entry name" value="TPR_12"/>
    <property type="match status" value="2"/>
</dbReference>
<feature type="repeat" description="TPR" evidence="6">
    <location>
        <begin position="120"/>
        <end position="153"/>
    </location>
</feature>
<dbReference type="PROSITE" id="PS50005">
    <property type="entry name" value="TPR"/>
    <property type="match status" value="1"/>
</dbReference>
<keyword evidence="4 6" id="KW-0802">TPR repeat</keyword>
<sequence>SVLRKQAAAAYRITDCVKLRAIATTALEHCRTLNDALGIADASYYLGFSLERLNELDMALPRLRESLEIRRTHADDAGAVLCLERIGIIQVRTHQDQEALSTLGEAVAIASRSGDQLGLAIALDAVGYTHSELSDFAKAADAFSEAIAIARNIGWKGGLATILVSMGNLKMRLGDLREAEQLLQESVSTARHVRDRWRLATSLETLGECFQIQSNLQEAASALEEAYLLWHELSQQGPAEWVASALVKLKRTQGDWDGELFWEDTILTACRSQKKYLELADHLQQKGEIMLRMQRFDEVALYFEAAMQTRWENGYFPNWKWEELRRQLCAIPKTTMKWERRLPLLSDLKKLQRRQPQLGTASLWLPIPIGRGES</sequence>
<dbReference type="SMART" id="SM00028">
    <property type="entry name" value="TPR"/>
    <property type="match status" value="6"/>
</dbReference>
<keyword evidence="8" id="KW-1185">Reference proteome</keyword>
<dbReference type="SUPFAM" id="SSF48452">
    <property type="entry name" value="TPR-like"/>
    <property type="match status" value="2"/>
</dbReference>
<reference evidence="8" key="2">
    <citation type="submission" date="2015-01" db="EMBL/GenBank/DDBJ databases">
        <title>Evolutionary Origins and Diversification of the Mycorrhizal Mutualists.</title>
        <authorList>
            <consortium name="DOE Joint Genome Institute"/>
            <consortium name="Mycorrhizal Genomics Consortium"/>
            <person name="Kohler A."/>
            <person name="Kuo A."/>
            <person name="Nagy L.G."/>
            <person name="Floudas D."/>
            <person name="Copeland A."/>
            <person name="Barry K.W."/>
            <person name="Cichocki N."/>
            <person name="Veneault-Fourrey C."/>
            <person name="LaButti K."/>
            <person name="Lindquist E.A."/>
            <person name="Lipzen A."/>
            <person name="Lundell T."/>
            <person name="Morin E."/>
            <person name="Murat C."/>
            <person name="Riley R."/>
            <person name="Ohm R."/>
            <person name="Sun H."/>
            <person name="Tunlid A."/>
            <person name="Henrissat B."/>
            <person name="Grigoriev I.V."/>
            <person name="Hibbett D.S."/>
            <person name="Martin F."/>
        </authorList>
    </citation>
    <scope>NUCLEOTIDE SEQUENCE [LARGE SCALE GENOMIC DNA]</scope>
    <source>
        <strain evidence="8">MUT 4182</strain>
    </source>
</reference>
<dbReference type="InterPro" id="IPR019734">
    <property type="entry name" value="TPR_rpt"/>
</dbReference>
<reference evidence="7 8" key="1">
    <citation type="submission" date="2014-04" db="EMBL/GenBank/DDBJ databases">
        <authorList>
            <consortium name="DOE Joint Genome Institute"/>
            <person name="Kuo A."/>
            <person name="Girlanda M."/>
            <person name="Perotto S."/>
            <person name="Kohler A."/>
            <person name="Nagy L.G."/>
            <person name="Floudas D."/>
            <person name="Copeland A."/>
            <person name="Barry K.W."/>
            <person name="Cichocki N."/>
            <person name="Veneault-Fourrey C."/>
            <person name="LaButti K."/>
            <person name="Lindquist E.A."/>
            <person name="Lipzen A."/>
            <person name="Lundell T."/>
            <person name="Morin E."/>
            <person name="Murat C."/>
            <person name="Sun H."/>
            <person name="Tunlid A."/>
            <person name="Henrissat B."/>
            <person name="Grigoriev I.V."/>
            <person name="Hibbett D.S."/>
            <person name="Martin F."/>
            <person name="Nordberg H.P."/>
            <person name="Cantor M.N."/>
            <person name="Hua S.X."/>
        </authorList>
    </citation>
    <scope>NUCLEOTIDE SEQUENCE [LARGE SCALE GENOMIC DNA]</scope>
    <source>
        <strain evidence="7 8">MUT 4182</strain>
    </source>
</reference>
<evidence type="ECO:0000256" key="2">
    <source>
        <dbReference type="ARBA" id="ARBA00022490"/>
    </source>
</evidence>
<dbReference type="InterPro" id="IPR051476">
    <property type="entry name" value="Bac_ResReg_Asp_Phosphatase"/>
</dbReference>
<organism evidence="7 8">
    <name type="scientific">Tulasnella calospora MUT 4182</name>
    <dbReference type="NCBI Taxonomy" id="1051891"/>
    <lineage>
        <taxon>Eukaryota</taxon>
        <taxon>Fungi</taxon>
        <taxon>Dikarya</taxon>
        <taxon>Basidiomycota</taxon>
        <taxon>Agaricomycotina</taxon>
        <taxon>Agaricomycetes</taxon>
        <taxon>Cantharellales</taxon>
        <taxon>Tulasnellaceae</taxon>
        <taxon>Tulasnella</taxon>
    </lineage>
</organism>
<dbReference type="Proteomes" id="UP000054248">
    <property type="component" value="Unassembled WGS sequence"/>
</dbReference>
<comment type="subcellular location">
    <subcellularLocation>
        <location evidence="1">Cytoplasm</location>
    </subcellularLocation>
</comment>
<dbReference type="PANTHER" id="PTHR46630:SF1">
    <property type="entry name" value="TETRATRICOPEPTIDE REPEAT PROTEIN 29"/>
    <property type="match status" value="1"/>
</dbReference>
<dbReference type="STRING" id="1051891.A0A0C3K204"/>
<dbReference type="AlphaFoldDB" id="A0A0C3K204"/>
<accession>A0A0C3K204</accession>
<dbReference type="OrthoDB" id="621413at2759"/>
<keyword evidence="2" id="KW-0963">Cytoplasm</keyword>
<evidence type="ECO:0000256" key="1">
    <source>
        <dbReference type="ARBA" id="ARBA00004496"/>
    </source>
</evidence>
<keyword evidence="3" id="KW-0677">Repeat</keyword>
<proteinExistence type="predicted"/>